<keyword evidence="1" id="KW-0472">Membrane</keyword>
<comment type="caution">
    <text evidence="2">The sequence shown here is derived from an EMBL/GenBank/DDBJ whole genome shotgun (WGS) entry which is preliminary data.</text>
</comment>
<reference evidence="2 3" key="1">
    <citation type="submission" date="2015-07" db="EMBL/GenBank/DDBJ databases">
        <title>Genome sequence of Levilinea saccharolytica DSM 16555.</title>
        <authorList>
            <person name="Hemp J."/>
            <person name="Ward L.M."/>
            <person name="Pace L.A."/>
            <person name="Fischer W.W."/>
        </authorList>
    </citation>
    <scope>NUCLEOTIDE SEQUENCE [LARGE SCALE GENOMIC DNA]</scope>
    <source>
        <strain evidence="2 3">KIBI-1</strain>
    </source>
</reference>
<dbReference type="InterPro" id="IPR046157">
    <property type="entry name" value="DUF6159"/>
</dbReference>
<gene>
    <name evidence="2" type="ORF">ADN01_16985</name>
</gene>
<feature type="transmembrane region" description="Helical" evidence="1">
    <location>
        <begin position="188"/>
        <end position="212"/>
    </location>
</feature>
<feature type="transmembrane region" description="Helical" evidence="1">
    <location>
        <begin position="224"/>
        <end position="243"/>
    </location>
</feature>
<dbReference type="Proteomes" id="UP000050501">
    <property type="component" value="Unassembled WGS sequence"/>
</dbReference>
<feature type="transmembrane region" description="Helical" evidence="1">
    <location>
        <begin position="69"/>
        <end position="94"/>
    </location>
</feature>
<dbReference type="STRING" id="229921.ADN01_16985"/>
<dbReference type="AlphaFoldDB" id="A0A0P6X361"/>
<feature type="transmembrane region" description="Helical" evidence="1">
    <location>
        <begin position="24"/>
        <end position="49"/>
    </location>
</feature>
<organism evidence="2 3">
    <name type="scientific">Levilinea saccharolytica</name>
    <dbReference type="NCBI Taxonomy" id="229921"/>
    <lineage>
        <taxon>Bacteria</taxon>
        <taxon>Bacillati</taxon>
        <taxon>Chloroflexota</taxon>
        <taxon>Anaerolineae</taxon>
        <taxon>Anaerolineales</taxon>
        <taxon>Anaerolineaceae</taxon>
        <taxon>Levilinea</taxon>
    </lineage>
</organism>
<accession>A0A0P6X361</accession>
<evidence type="ECO:0000313" key="3">
    <source>
        <dbReference type="Proteomes" id="UP000050501"/>
    </source>
</evidence>
<dbReference type="Pfam" id="PF19656">
    <property type="entry name" value="DUF6159"/>
    <property type="match status" value="1"/>
</dbReference>
<dbReference type="OrthoDB" id="5637493at2"/>
<dbReference type="EMBL" id="LGCM01000065">
    <property type="protein sequence ID" value="KPL75561.1"/>
    <property type="molecule type" value="Genomic_DNA"/>
</dbReference>
<feature type="transmembrane region" description="Helical" evidence="1">
    <location>
        <begin position="145"/>
        <end position="167"/>
    </location>
</feature>
<evidence type="ECO:0008006" key="4">
    <source>
        <dbReference type="Google" id="ProtNLM"/>
    </source>
</evidence>
<keyword evidence="1" id="KW-0812">Transmembrane</keyword>
<dbReference type="RefSeq" id="WP_062417486.1">
    <property type="nucleotide sequence ID" value="NZ_DF967974.1"/>
</dbReference>
<feature type="transmembrane region" description="Helical" evidence="1">
    <location>
        <begin position="115"/>
        <end position="133"/>
    </location>
</feature>
<evidence type="ECO:0000313" key="2">
    <source>
        <dbReference type="EMBL" id="KPL75561.1"/>
    </source>
</evidence>
<proteinExistence type="predicted"/>
<name>A0A0P6X361_9CHLR</name>
<evidence type="ECO:0000256" key="1">
    <source>
        <dbReference type="SAM" id="Phobius"/>
    </source>
</evidence>
<sequence length="280" mass="29735">MDRLKNSWELVKASARVLAQDKELMVFPFISSLGVILVSLTFALPLFLAGRVENLIEGGGQVAGMAVLFLFYLVQYFVIFFANTALVGAALIRLRGGDPTLGDGFRIAFSRFGPILGYALVAATVGMILKALSRKRSGLVRTASSLLGLGWSIATFLVVPVLAVENLGPLQAIQRSVSLLKKTWGEQIAGNLGLGAFFGILTLAVVLVSLALGVGSIMLLETPWVAVALAVLLVVFLLVSGLVQSTLNGIYTAAVYTYAVDGRSGFFDETLVREAFQSGS</sequence>
<protein>
    <recommendedName>
        <fullName evidence="4">Glycerophosphoryl diester phosphodiesterase membrane domain-containing protein</fullName>
    </recommendedName>
</protein>
<dbReference type="PATRIC" id="fig|229921.5.peg.16"/>
<keyword evidence="1" id="KW-1133">Transmembrane helix</keyword>
<keyword evidence="3" id="KW-1185">Reference proteome</keyword>